<evidence type="ECO:0000259" key="10">
    <source>
        <dbReference type="PROSITE" id="PS52039"/>
    </source>
</evidence>
<dbReference type="SMART" id="SM00493">
    <property type="entry name" value="TOPRIM"/>
    <property type="match status" value="1"/>
</dbReference>
<evidence type="ECO:0000313" key="12">
    <source>
        <dbReference type="Proteomes" id="UP001165122"/>
    </source>
</evidence>
<evidence type="ECO:0000256" key="7">
    <source>
        <dbReference type="RuleBase" id="RU362092"/>
    </source>
</evidence>
<evidence type="ECO:0000256" key="5">
    <source>
        <dbReference type="ARBA" id="ARBA00023125"/>
    </source>
</evidence>
<dbReference type="Proteomes" id="UP001165122">
    <property type="component" value="Unassembled WGS sequence"/>
</dbReference>
<dbReference type="Gene3D" id="1.10.460.10">
    <property type="entry name" value="Topoisomerase I, domain 2"/>
    <property type="match status" value="1"/>
</dbReference>
<dbReference type="InterPro" id="IPR000380">
    <property type="entry name" value="Topo_IA"/>
</dbReference>
<dbReference type="PROSITE" id="PS00396">
    <property type="entry name" value="TOPO_IA_1"/>
    <property type="match status" value="1"/>
</dbReference>
<proteinExistence type="inferred from homology"/>
<comment type="function">
    <text evidence="7">Introduces a single-strand break via transesterification at a target site in duplex DNA. Releases the supercoiling and torsional tension of DNA introduced during the DNA replication and transcription by transiently cleaving and rejoining one strand of the DNA duplex. The scissile phosphodiester is attacked by the catalytic tyrosine of the enzyme, resulting in the formation of a DNA-(5'-phosphotyrosyl)-enzyme intermediate and the expulsion of a 3'-OH DNA strand.</text>
</comment>
<keyword evidence="4 7" id="KW-0799">Topoisomerase</keyword>
<evidence type="ECO:0000256" key="8">
    <source>
        <dbReference type="SAM" id="MobiDB-lite"/>
    </source>
</evidence>
<dbReference type="PANTHER" id="PTHR11390">
    <property type="entry name" value="PROKARYOTIC DNA TOPOISOMERASE"/>
    <property type="match status" value="1"/>
</dbReference>
<dbReference type="CDD" id="cd00186">
    <property type="entry name" value="TOP1Ac"/>
    <property type="match status" value="1"/>
</dbReference>
<dbReference type="SMART" id="SM00436">
    <property type="entry name" value="TOP1Bc"/>
    <property type="match status" value="1"/>
</dbReference>
<dbReference type="FunFam" id="1.10.290.10:FF:000001">
    <property type="entry name" value="DNA topoisomerase"/>
    <property type="match status" value="1"/>
</dbReference>
<evidence type="ECO:0000256" key="6">
    <source>
        <dbReference type="ARBA" id="ARBA00023235"/>
    </source>
</evidence>
<dbReference type="GO" id="GO:0006281">
    <property type="term" value="P:DNA repair"/>
    <property type="evidence" value="ECO:0007669"/>
    <property type="project" value="TreeGrafter"/>
</dbReference>
<dbReference type="InterPro" id="IPR023406">
    <property type="entry name" value="Topo_IA_AS"/>
</dbReference>
<dbReference type="InterPro" id="IPR003602">
    <property type="entry name" value="Topo_IA_DNA-bd_dom"/>
</dbReference>
<dbReference type="OrthoDB" id="430051at2759"/>
<dbReference type="GO" id="GO:0003677">
    <property type="term" value="F:DNA binding"/>
    <property type="evidence" value="ECO:0007669"/>
    <property type="project" value="UniProtKB-KW"/>
</dbReference>
<accession>A0A9W7EDE6</accession>
<dbReference type="GO" id="GO:0006265">
    <property type="term" value="P:DNA topological change"/>
    <property type="evidence" value="ECO:0007669"/>
    <property type="project" value="InterPro"/>
</dbReference>
<dbReference type="Gene3D" id="2.70.20.10">
    <property type="entry name" value="Topoisomerase I, domain 3"/>
    <property type="match status" value="1"/>
</dbReference>
<dbReference type="EC" id="5.6.2.1" evidence="3 7"/>
<evidence type="ECO:0000256" key="3">
    <source>
        <dbReference type="ARBA" id="ARBA00012891"/>
    </source>
</evidence>
<dbReference type="SUPFAM" id="SSF56712">
    <property type="entry name" value="Prokaryotic type I DNA topoisomerase"/>
    <property type="match status" value="1"/>
</dbReference>
<protein>
    <recommendedName>
        <fullName evidence="3 7">DNA topoisomerase</fullName>
        <ecNumber evidence="3 7">5.6.2.1</ecNumber>
    </recommendedName>
</protein>
<dbReference type="SMART" id="SM00437">
    <property type="entry name" value="TOP1Ac"/>
    <property type="match status" value="1"/>
</dbReference>
<dbReference type="InterPro" id="IPR013825">
    <property type="entry name" value="Topo_IA_cen_sub2"/>
</dbReference>
<name>A0A9W7EDE6_9STRA</name>
<comment type="catalytic activity">
    <reaction evidence="1 7">
        <text>ATP-independent breakage of single-stranded DNA, followed by passage and rejoining.</text>
        <dbReference type="EC" id="5.6.2.1"/>
    </reaction>
</comment>
<dbReference type="PANTHER" id="PTHR11390:SF21">
    <property type="entry name" value="DNA TOPOISOMERASE 3-ALPHA"/>
    <property type="match status" value="1"/>
</dbReference>
<dbReference type="GO" id="GO:0006310">
    <property type="term" value="P:DNA recombination"/>
    <property type="evidence" value="ECO:0007669"/>
    <property type="project" value="TreeGrafter"/>
</dbReference>
<dbReference type="GO" id="GO:0003917">
    <property type="term" value="F:DNA topoisomerase type I (single strand cut, ATP-independent) activity"/>
    <property type="evidence" value="ECO:0007669"/>
    <property type="project" value="UniProtKB-EC"/>
</dbReference>
<dbReference type="FunFam" id="3.40.50.140:FF:000003">
    <property type="entry name" value="DNA topoisomerase"/>
    <property type="match status" value="1"/>
</dbReference>
<dbReference type="InterPro" id="IPR013497">
    <property type="entry name" value="Topo_IA_cen"/>
</dbReference>
<dbReference type="InterPro" id="IPR006171">
    <property type="entry name" value="TOPRIM_dom"/>
</dbReference>
<evidence type="ECO:0000256" key="4">
    <source>
        <dbReference type="ARBA" id="ARBA00023029"/>
    </source>
</evidence>
<dbReference type="GO" id="GO:0005634">
    <property type="term" value="C:nucleus"/>
    <property type="evidence" value="ECO:0007669"/>
    <property type="project" value="TreeGrafter"/>
</dbReference>
<comment type="similarity">
    <text evidence="2 7">Belongs to the type IA topoisomerase family.</text>
</comment>
<dbReference type="InterPro" id="IPR023405">
    <property type="entry name" value="Topo_IA_core_domain"/>
</dbReference>
<reference evidence="12" key="1">
    <citation type="journal article" date="2023" name="Commun. Biol.">
        <title>Genome analysis of Parmales, the sister group of diatoms, reveals the evolutionary specialization of diatoms from phago-mixotrophs to photoautotrophs.</title>
        <authorList>
            <person name="Ban H."/>
            <person name="Sato S."/>
            <person name="Yoshikawa S."/>
            <person name="Yamada K."/>
            <person name="Nakamura Y."/>
            <person name="Ichinomiya M."/>
            <person name="Sato N."/>
            <person name="Blanc-Mathieu R."/>
            <person name="Endo H."/>
            <person name="Kuwata A."/>
            <person name="Ogata H."/>
        </authorList>
    </citation>
    <scope>NUCLEOTIDE SEQUENCE [LARGE SCALE GENOMIC DNA]</scope>
    <source>
        <strain evidence="12">NIES 3700</strain>
    </source>
</reference>
<dbReference type="AlphaFoldDB" id="A0A9W7EDE6"/>
<evidence type="ECO:0000256" key="2">
    <source>
        <dbReference type="ARBA" id="ARBA00009446"/>
    </source>
</evidence>
<dbReference type="InterPro" id="IPR034144">
    <property type="entry name" value="TOPRIM_TopoIII"/>
</dbReference>
<evidence type="ECO:0000256" key="1">
    <source>
        <dbReference type="ARBA" id="ARBA00000213"/>
    </source>
</evidence>
<dbReference type="Pfam" id="PF01751">
    <property type="entry name" value="Toprim"/>
    <property type="match status" value="1"/>
</dbReference>
<feature type="region of interest" description="Disordered" evidence="8">
    <location>
        <begin position="387"/>
        <end position="408"/>
    </location>
</feature>
<dbReference type="InterPro" id="IPR013826">
    <property type="entry name" value="Topo_IA_cen_sub3"/>
</dbReference>
<sequence>MVHILNVAEKPSVAKALSQVFSNLAKEPINSEAGKSVYNRIFTINNLKFPDPRRPAQPVPHKMVLTSVAGHISNLDFSPPNNSWSACQPSHLFQANIERTVSTQFEDLKKELEIQARKATVLVLWLDCDREGEAIADEVATICKESNRSLQIFRAHFSSVLPGEITNALNRLGRLDYKQVHAVNARQEIDLRIGAAFTRLQTKRLQSKFGLGGVVSYGPCQFPTLGFVVERWARIETFIPERFYTIKMAMKVDPDDPRSKEVNFLWKRYRLFDRLGCAAIYLRTLQEKKAVVVSTEGRIQRKYRPIPLATVELQKRASKYLRISSEQTMEAAEKLYMEGYISYPRTETEKFPQEYDIKGTLASFRNGTYSDYVSKLLDQDKYQYPRSGVNDDKAHPPITPVKAVDPNQIQDPNQRKIYELVVKHFLACCSKDGIGQQTVLTVKMGTEVFTAKGLMIMELNWLEIYKPWEYWGQGAGTLPNLENGKEFEPSSLIMENGSTCAPNYISEVELISEMDKHGIGTDATIASHIKTIQEREYVTKDNAQRFIPTRLGIALVEGYNSMGYQLNKPHLRAKMERSCNQIAEGSKNKEAVIKDVLDEMKRCFISVEREVHKLDAAMSRHFTLSAANGVVKEANFSRCKCGSMMDLKEIKQQRVNNNNNNNINNNNNRAPQQLYCRNCSHSLTLPFKGSFTAITNSFCDECTTQALLVTKDDKSTYVTCPHCKENPPAEPELFKCPKCKRSGREGTIKLGRIPMRSYVLSCDQVNK</sequence>
<dbReference type="Gene3D" id="3.40.50.140">
    <property type="match status" value="1"/>
</dbReference>
<dbReference type="InterPro" id="IPR013824">
    <property type="entry name" value="Topo_IA_cen_sub1"/>
</dbReference>
<feature type="domain" description="Topo IA-type catalytic" evidence="10">
    <location>
        <begin position="176"/>
        <end position="605"/>
    </location>
</feature>
<dbReference type="PROSITE" id="PS50880">
    <property type="entry name" value="TOPRIM"/>
    <property type="match status" value="1"/>
</dbReference>
<dbReference type="Pfam" id="PF01131">
    <property type="entry name" value="Topoisom_bac"/>
    <property type="match status" value="1"/>
</dbReference>
<gene>
    <name evidence="11" type="ORF">TrLO_g4354</name>
</gene>
<evidence type="ECO:0000313" key="11">
    <source>
        <dbReference type="EMBL" id="GMH72268.1"/>
    </source>
</evidence>
<keyword evidence="12" id="KW-1185">Reference proteome</keyword>
<dbReference type="CDD" id="cd03362">
    <property type="entry name" value="TOPRIM_TopoIA_TopoIII"/>
    <property type="match status" value="1"/>
</dbReference>
<dbReference type="EMBL" id="BRXW01000651">
    <property type="protein sequence ID" value="GMH72268.1"/>
    <property type="molecule type" value="Genomic_DNA"/>
</dbReference>
<keyword evidence="6 7" id="KW-0413">Isomerase</keyword>
<dbReference type="PROSITE" id="PS52039">
    <property type="entry name" value="TOPO_IA_2"/>
    <property type="match status" value="1"/>
</dbReference>
<dbReference type="GO" id="GO:0031422">
    <property type="term" value="C:RecQ family helicase-topoisomerase III complex"/>
    <property type="evidence" value="ECO:0007669"/>
    <property type="project" value="TreeGrafter"/>
</dbReference>
<dbReference type="Gene3D" id="1.10.290.10">
    <property type="entry name" value="Topoisomerase I, domain 4"/>
    <property type="match status" value="1"/>
</dbReference>
<keyword evidence="5 7" id="KW-0238">DNA-binding</keyword>
<organism evidence="11 12">
    <name type="scientific">Triparma laevis f. longispina</name>
    <dbReference type="NCBI Taxonomy" id="1714387"/>
    <lineage>
        <taxon>Eukaryota</taxon>
        <taxon>Sar</taxon>
        <taxon>Stramenopiles</taxon>
        <taxon>Ochrophyta</taxon>
        <taxon>Bolidophyceae</taxon>
        <taxon>Parmales</taxon>
        <taxon>Triparmaceae</taxon>
        <taxon>Triparma</taxon>
    </lineage>
</organism>
<evidence type="ECO:0000259" key="9">
    <source>
        <dbReference type="PROSITE" id="PS50880"/>
    </source>
</evidence>
<dbReference type="InterPro" id="IPR003601">
    <property type="entry name" value="Topo_IA_2"/>
</dbReference>
<dbReference type="PRINTS" id="PR00417">
    <property type="entry name" value="PRTPISMRASEI"/>
</dbReference>
<comment type="caution">
    <text evidence="11">The sequence shown here is derived from an EMBL/GenBank/DDBJ whole genome shotgun (WGS) entry which is preliminary data.</text>
</comment>
<feature type="domain" description="Toprim" evidence="9">
    <location>
        <begin position="3"/>
        <end position="158"/>
    </location>
</feature>